<name>A0ABW2PGA4_9BACL</name>
<comment type="caution">
    <text evidence="2">The sequence shown here is derived from an EMBL/GenBank/DDBJ whole genome shotgun (WGS) entry which is preliminary data.</text>
</comment>
<keyword evidence="1" id="KW-0812">Transmembrane</keyword>
<protein>
    <recommendedName>
        <fullName evidence="4">DUF4129 domain-containing protein</fullName>
    </recommendedName>
</protein>
<reference evidence="3" key="1">
    <citation type="journal article" date="2019" name="Int. J. Syst. Evol. Microbiol.">
        <title>The Global Catalogue of Microorganisms (GCM) 10K type strain sequencing project: providing services to taxonomists for standard genome sequencing and annotation.</title>
        <authorList>
            <consortium name="The Broad Institute Genomics Platform"/>
            <consortium name="The Broad Institute Genome Sequencing Center for Infectious Disease"/>
            <person name="Wu L."/>
            <person name="Ma J."/>
        </authorList>
    </citation>
    <scope>NUCLEOTIDE SEQUENCE [LARGE SCALE GENOMIC DNA]</scope>
    <source>
        <strain evidence="3">CCUG 55590</strain>
    </source>
</reference>
<evidence type="ECO:0008006" key="4">
    <source>
        <dbReference type="Google" id="ProtNLM"/>
    </source>
</evidence>
<evidence type="ECO:0000313" key="2">
    <source>
        <dbReference type="EMBL" id="MFC7388526.1"/>
    </source>
</evidence>
<evidence type="ECO:0000256" key="1">
    <source>
        <dbReference type="SAM" id="Phobius"/>
    </source>
</evidence>
<feature type="transmembrane region" description="Helical" evidence="1">
    <location>
        <begin position="95"/>
        <end position="112"/>
    </location>
</feature>
<organism evidence="2 3">
    <name type="scientific">Exiguobacterium aestuarii</name>
    <dbReference type="NCBI Taxonomy" id="273527"/>
    <lineage>
        <taxon>Bacteria</taxon>
        <taxon>Bacillati</taxon>
        <taxon>Bacillota</taxon>
        <taxon>Bacilli</taxon>
        <taxon>Bacillales</taxon>
        <taxon>Bacillales Family XII. Incertae Sedis</taxon>
        <taxon>Exiguobacterium</taxon>
    </lineage>
</organism>
<dbReference type="EMBL" id="JBHTCE010000001">
    <property type="protein sequence ID" value="MFC7388526.1"/>
    <property type="molecule type" value="Genomic_DNA"/>
</dbReference>
<sequence length="230" mass="26394">MRWTNKFFLMIATTLLITFTMMVITTSVFEWLYNPKTIPVEENNSPPTDFISDEDSKLLMDESKEDYPFKLDPQKGKIKPLDRLTGAGESIRRNLGLFVALLALCCLSFYIYRKRKQRLARARDHADSNADPLIESLQHENASSVSTLTAFTNIPIRDALITFNQSLVPAKRLRAHETLQEWFQRIDLPMNPSVYHAVRYGTSSGVTISEEDALHFKSTLDHYATRPHPE</sequence>
<dbReference type="Proteomes" id="UP001596439">
    <property type="component" value="Unassembled WGS sequence"/>
</dbReference>
<proteinExistence type="predicted"/>
<accession>A0ABW2PGA4</accession>
<keyword evidence="3" id="KW-1185">Reference proteome</keyword>
<keyword evidence="1" id="KW-1133">Transmembrane helix</keyword>
<gene>
    <name evidence="2" type="ORF">ACFQO8_00145</name>
</gene>
<evidence type="ECO:0000313" key="3">
    <source>
        <dbReference type="Proteomes" id="UP001596439"/>
    </source>
</evidence>
<feature type="transmembrane region" description="Helical" evidence="1">
    <location>
        <begin position="7"/>
        <end position="29"/>
    </location>
</feature>
<dbReference type="RefSeq" id="WP_214785856.1">
    <property type="nucleotide sequence ID" value="NZ_JANIEL010000036.1"/>
</dbReference>
<keyword evidence="1" id="KW-0472">Membrane</keyword>